<proteinExistence type="predicted"/>
<dbReference type="SUPFAM" id="SSF48371">
    <property type="entry name" value="ARM repeat"/>
    <property type="match status" value="1"/>
</dbReference>
<dbReference type="STRING" id="1173020.Cha6605_1301"/>
<evidence type="ECO:0000256" key="2">
    <source>
        <dbReference type="ARBA" id="ARBA00022738"/>
    </source>
</evidence>
<dbReference type="GO" id="GO:0016491">
    <property type="term" value="F:oxidoreductase activity"/>
    <property type="evidence" value="ECO:0007669"/>
    <property type="project" value="TreeGrafter"/>
</dbReference>
<keyword evidence="4" id="KW-1185">Reference proteome</keyword>
<dbReference type="EMBL" id="CP003600">
    <property type="protein sequence ID" value="AFY92496.1"/>
    <property type="molecule type" value="Genomic_DNA"/>
</dbReference>
<keyword evidence="1" id="KW-0042">Antenna complex</keyword>
<dbReference type="PANTHER" id="PTHR12697:SF5">
    <property type="entry name" value="DEOXYHYPUSINE HYDROXYLASE"/>
    <property type="match status" value="1"/>
</dbReference>
<protein>
    <submittedName>
        <fullName evidence="3">HEAT repeat-containing protein</fullName>
    </submittedName>
</protein>
<evidence type="ECO:0000313" key="4">
    <source>
        <dbReference type="Proteomes" id="UP000010366"/>
    </source>
</evidence>
<dbReference type="InterPro" id="IPR016024">
    <property type="entry name" value="ARM-type_fold"/>
</dbReference>
<gene>
    <name evidence="3" type="ORF">Cha6605_1301</name>
</gene>
<dbReference type="GO" id="GO:0030089">
    <property type="term" value="C:phycobilisome"/>
    <property type="evidence" value="ECO:0007669"/>
    <property type="project" value="UniProtKB-KW"/>
</dbReference>
<dbReference type="AlphaFoldDB" id="K9UDJ4"/>
<accession>K9UDJ4</accession>
<evidence type="ECO:0000256" key="1">
    <source>
        <dbReference type="ARBA" id="ARBA00022549"/>
    </source>
</evidence>
<dbReference type="Pfam" id="PF13646">
    <property type="entry name" value="HEAT_2"/>
    <property type="match status" value="1"/>
</dbReference>
<sequence>MDDELSIQADAPLTTTQAIANLSSPDLGLRKYAAWWLGKFRIEDPAAIPGLIAALTDEEDRTPEGGYPLRRSAARALGKLKDWQAVTPLIECLQCSDFYVREAAAQSLETLGDPSCIPPLVEMLAVAVSDGRLLPQGEDFSQPYDSILEALGTLGATAAVPLIQPFLEHPIPRVKYASLRAMYQLTQDNVYGDRLTQALSNSDLQVRRALLSDLGAIGYLPAAIPISQAHAENSLKLIALKGILEAQITLSPFDRLSDGAVRVMQLMDELL</sequence>
<dbReference type="InterPro" id="IPR004155">
    <property type="entry name" value="PBS_lyase_HEAT"/>
</dbReference>
<dbReference type="HOGENOM" id="CLU_1010860_0_0_3"/>
<dbReference type="RefSeq" id="WP_015158680.1">
    <property type="nucleotide sequence ID" value="NC_019697.1"/>
</dbReference>
<dbReference type="PANTHER" id="PTHR12697">
    <property type="entry name" value="PBS LYASE HEAT-LIKE PROTEIN"/>
    <property type="match status" value="1"/>
</dbReference>
<reference evidence="3 4" key="1">
    <citation type="submission" date="2012-05" db="EMBL/GenBank/DDBJ databases">
        <title>Finished chromosome of genome of Chamaesiphon sp. PCC 6605.</title>
        <authorList>
            <consortium name="US DOE Joint Genome Institute"/>
            <person name="Gugger M."/>
            <person name="Coursin T."/>
            <person name="Rippka R."/>
            <person name="Tandeau De Marsac N."/>
            <person name="Huntemann M."/>
            <person name="Wei C.-L."/>
            <person name="Han J."/>
            <person name="Detter J.C."/>
            <person name="Han C."/>
            <person name="Tapia R."/>
            <person name="Chen A."/>
            <person name="Kyrpides N."/>
            <person name="Mavromatis K."/>
            <person name="Markowitz V."/>
            <person name="Szeto E."/>
            <person name="Ivanova N."/>
            <person name="Pagani I."/>
            <person name="Pati A."/>
            <person name="Goodwin L."/>
            <person name="Nordberg H.P."/>
            <person name="Cantor M.N."/>
            <person name="Hua S.X."/>
            <person name="Woyke T."/>
            <person name="Kerfeld C.A."/>
        </authorList>
    </citation>
    <scope>NUCLEOTIDE SEQUENCE [LARGE SCALE GENOMIC DNA]</scope>
    <source>
        <strain evidence="4">ATCC 27169 / PCC 6605</strain>
    </source>
</reference>
<dbReference type="Gene3D" id="1.25.10.10">
    <property type="entry name" value="Leucine-rich Repeat Variant"/>
    <property type="match status" value="2"/>
</dbReference>
<dbReference type="OrthoDB" id="454552at2"/>
<dbReference type="SMART" id="SM00567">
    <property type="entry name" value="EZ_HEAT"/>
    <property type="match status" value="6"/>
</dbReference>
<name>K9UDJ4_CHAP6</name>
<keyword evidence="2" id="KW-0605">Phycobilisome</keyword>
<dbReference type="Pfam" id="PF03130">
    <property type="entry name" value="HEAT_PBS"/>
    <property type="match status" value="2"/>
</dbReference>
<evidence type="ECO:0000313" key="3">
    <source>
        <dbReference type="EMBL" id="AFY92496.1"/>
    </source>
</evidence>
<dbReference type="eggNOG" id="COG1413">
    <property type="taxonomic scope" value="Bacteria"/>
</dbReference>
<dbReference type="KEGG" id="cmp:Cha6605_1301"/>
<dbReference type="Proteomes" id="UP000010366">
    <property type="component" value="Chromosome"/>
</dbReference>
<organism evidence="3 4">
    <name type="scientific">Chamaesiphon minutus (strain ATCC 27169 / PCC 6605)</name>
    <dbReference type="NCBI Taxonomy" id="1173020"/>
    <lineage>
        <taxon>Bacteria</taxon>
        <taxon>Bacillati</taxon>
        <taxon>Cyanobacteriota</taxon>
        <taxon>Cyanophyceae</taxon>
        <taxon>Gomontiellales</taxon>
        <taxon>Chamaesiphonaceae</taxon>
        <taxon>Chamaesiphon</taxon>
    </lineage>
</organism>
<dbReference type="InterPro" id="IPR011989">
    <property type="entry name" value="ARM-like"/>
</dbReference>
<dbReference type="PATRIC" id="fig|1173020.3.peg.1514"/>